<sequence length="84" mass="9659">MERMSRKPNHITCFCVLLVLEMQLSAMIQHCIEQKSSWARSSLPCIKNALSSPYTTRKRGRKKVESHSVLILGRSGRRAEVQLF</sequence>
<gene>
    <name evidence="2" type="ORF">GYMLUDRAFT_830138</name>
</gene>
<organism evidence="2 3">
    <name type="scientific">Collybiopsis luxurians FD-317 M1</name>
    <dbReference type="NCBI Taxonomy" id="944289"/>
    <lineage>
        <taxon>Eukaryota</taxon>
        <taxon>Fungi</taxon>
        <taxon>Dikarya</taxon>
        <taxon>Basidiomycota</taxon>
        <taxon>Agaricomycotina</taxon>
        <taxon>Agaricomycetes</taxon>
        <taxon>Agaricomycetidae</taxon>
        <taxon>Agaricales</taxon>
        <taxon>Marasmiineae</taxon>
        <taxon>Omphalotaceae</taxon>
        <taxon>Collybiopsis</taxon>
        <taxon>Collybiopsis luxurians</taxon>
    </lineage>
</organism>
<protein>
    <recommendedName>
        <fullName evidence="4">Secreted protein</fullName>
    </recommendedName>
</protein>
<name>A0A0D0CL51_9AGAR</name>
<dbReference type="EMBL" id="KN834802">
    <property type="protein sequence ID" value="KIK55878.1"/>
    <property type="molecule type" value="Genomic_DNA"/>
</dbReference>
<evidence type="ECO:0008006" key="4">
    <source>
        <dbReference type="Google" id="ProtNLM"/>
    </source>
</evidence>
<keyword evidence="3" id="KW-1185">Reference proteome</keyword>
<dbReference type="Proteomes" id="UP000053593">
    <property type="component" value="Unassembled WGS sequence"/>
</dbReference>
<feature type="signal peptide" evidence="1">
    <location>
        <begin position="1"/>
        <end position="26"/>
    </location>
</feature>
<dbReference type="AlphaFoldDB" id="A0A0D0CL51"/>
<reference evidence="2 3" key="1">
    <citation type="submission" date="2014-04" db="EMBL/GenBank/DDBJ databases">
        <title>Evolutionary Origins and Diversification of the Mycorrhizal Mutualists.</title>
        <authorList>
            <consortium name="DOE Joint Genome Institute"/>
            <consortium name="Mycorrhizal Genomics Consortium"/>
            <person name="Kohler A."/>
            <person name="Kuo A."/>
            <person name="Nagy L.G."/>
            <person name="Floudas D."/>
            <person name="Copeland A."/>
            <person name="Barry K.W."/>
            <person name="Cichocki N."/>
            <person name="Veneault-Fourrey C."/>
            <person name="LaButti K."/>
            <person name="Lindquist E.A."/>
            <person name="Lipzen A."/>
            <person name="Lundell T."/>
            <person name="Morin E."/>
            <person name="Murat C."/>
            <person name="Riley R."/>
            <person name="Ohm R."/>
            <person name="Sun H."/>
            <person name="Tunlid A."/>
            <person name="Henrissat B."/>
            <person name="Grigoriev I.V."/>
            <person name="Hibbett D.S."/>
            <person name="Martin F."/>
        </authorList>
    </citation>
    <scope>NUCLEOTIDE SEQUENCE [LARGE SCALE GENOMIC DNA]</scope>
    <source>
        <strain evidence="2 3">FD-317 M1</strain>
    </source>
</reference>
<dbReference type="HOGENOM" id="CLU_2527697_0_0_1"/>
<evidence type="ECO:0000313" key="3">
    <source>
        <dbReference type="Proteomes" id="UP000053593"/>
    </source>
</evidence>
<accession>A0A0D0CL51</accession>
<evidence type="ECO:0000313" key="2">
    <source>
        <dbReference type="EMBL" id="KIK55878.1"/>
    </source>
</evidence>
<feature type="chain" id="PRO_5002220390" description="Secreted protein" evidence="1">
    <location>
        <begin position="27"/>
        <end position="84"/>
    </location>
</feature>
<proteinExistence type="predicted"/>
<keyword evidence="1" id="KW-0732">Signal</keyword>
<evidence type="ECO:0000256" key="1">
    <source>
        <dbReference type="SAM" id="SignalP"/>
    </source>
</evidence>